<dbReference type="NCBIfam" id="TIGR00099">
    <property type="entry name" value="Cof-subfamily"/>
    <property type="match status" value="1"/>
</dbReference>
<dbReference type="Gene3D" id="3.40.50.1000">
    <property type="entry name" value="HAD superfamily/HAD-like"/>
    <property type="match status" value="1"/>
</dbReference>
<dbReference type="InterPro" id="IPR023214">
    <property type="entry name" value="HAD_sf"/>
</dbReference>
<protein>
    <submittedName>
        <fullName evidence="1">Hydrolase</fullName>
    </submittedName>
</protein>
<dbReference type="PANTHER" id="PTHR10000:SF53">
    <property type="entry name" value="5-AMINO-6-(5-PHOSPHO-D-RIBITYLAMINO)URACIL PHOSPHATASE YBJI-RELATED"/>
    <property type="match status" value="1"/>
</dbReference>
<dbReference type="SFLD" id="SFLDS00003">
    <property type="entry name" value="Haloacid_Dehalogenase"/>
    <property type="match status" value="1"/>
</dbReference>
<dbReference type="CDD" id="cd07518">
    <property type="entry name" value="HAD_YbiV-Like"/>
    <property type="match status" value="1"/>
</dbReference>
<accession>A0ABQ6IQL6</accession>
<name>A0ABQ6IQL6_9MICO</name>
<proteinExistence type="predicted"/>
<comment type="caution">
    <text evidence="1">The sequence shown here is derived from an EMBL/GenBank/DDBJ whole genome shotgun (WGS) entry which is preliminary data.</text>
</comment>
<dbReference type="GO" id="GO:0016787">
    <property type="term" value="F:hydrolase activity"/>
    <property type="evidence" value="ECO:0007669"/>
    <property type="project" value="UniProtKB-KW"/>
</dbReference>
<keyword evidence="2" id="KW-1185">Reference proteome</keyword>
<evidence type="ECO:0000313" key="1">
    <source>
        <dbReference type="EMBL" id="GMA39014.1"/>
    </source>
</evidence>
<sequence length="277" mass="29798">MSGAPSPTMPEGTVDVRLVSVDMDGTLLDGDGAVPAGFWPLLDVMAERGVVVVPASGRQYATLRSLFGPAAEAMGFIAENGTLVAYRGEVLATDTVSPEVVRDIVEAVRELSTSRNLGVVVCGVRSAYIERTDVPFRSEVDIYYKELAEVDDLSAVDDGVLKLAIFDFDDAEHGAAPHFARFRDTHQVVVSGRHWIDVMNLGVHKGSGLERLRELLGIERDQCVAFGDYLNDLELVKAAGHSFAMANGHPDVLAAARYVAPSNTENGVVSVLERLLT</sequence>
<dbReference type="NCBIfam" id="TIGR01484">
    <property type="entry name" value="HAD-SF-IIB"/>
    <property type="match status" value="1"/>
</dbReference>
<dbReference type="InterPro" id="IPR000150">
    <property type="entry name" value="Cof"/>
</dbReference>
<gene>
    <name evidence="1" type="ORF">GCM10025883_10590</name>
</gene>
<dbReference type="SFLD" id="SFLDG01140">
    <property type="entry name" value="C2.B:_Phosphomannomutase_and_P"/>
    <property type="match status" value="1"/>
</dbReference>
<dbReference type="Proteomes" id="UP001157126">
    <property type="component" value="Unassembled WGS sequence"/>
</dbReference>
<organism evidence="1 2">
    <name type="scientific">Mobilicoccus caccae</name>
    <dbReference type="NCBI Taxonomy" id="1859295"/>
    <lineage>
        <taxon>Bacteria</taxon>
        <taxon>Bacillati</taxon>
        <taxon>Actinomycetota</taxon>
        <taxon>Actinomycetes</taxon>
        <taxon>Micrococcales</taxon>
        <taxon>Dermatophilaceae</taxon>
        <taxon>Mobilicoccus</taxon>
    </lineage>
</organism>
<dbReference type="SUPFAM" id="SSF56784">
    <property type="entry name" value="HAD-like"/>
    <property type="match status" value="1"/>
</dbReference>
<keyword evidence="1" id="KW-0378">Hydrolase</keyword>
<reference evidence="2" key="1">
    <citation type="journal article" date="2019" name="Int. J. Syst. Evol. Microbiol.">
        <title>The Global Catalogue of Microorganisms (GCM) 10K type strain sequencing project: providing services to taxonomists for standard genome sequencing and annotation.</title>
        <authorList>
            <consortium name="The Broad Institute Genomics Platform"/>
            <consortium name="The Broad Institute Genome Sequencing Center for Infectious Disease"/>
            <person name="Wu L."/>
            <person name="Ma J."/>
        </authorList>
    </citation>
    <scope>NUCLEOTIDE SEQUENCE [LARGE SCALE GENOMIC DNA]</scope>
    <source>
        <strain evidence="2">NBRC 113072</strain>
    </source>
</reference>
<dbReference type="InterPro" id="IPR036412">
    <property type="entry name" value="HAD-like_sf"/>
</dbReference>
<dbReference type="Pfam" id="PF08282">
    <property type="entry name" value="Hydrolase_3"/>
    <property type="match status" value="1"/>
</dbReference>
<evidence type="ECO:0000313" key="2">
    <source>
        <dbReference type="Proteomes" id="UP001157126"/>
    </source>
</evidence>
<dbReference type="InterPro" id="IPR006379">
    <property type="entry name" value="HAD-SF_hydro_IIB"/>
</dbReference>
<dbReference type="Gene3D" id="3.30.1240.10">
    <property type="match status" value="1"/>
</dbReference>
<dbReference type="PANTHER" id="PTHR10000">
    <property type="entry name" value="PHOSPHOSERINE PHOSPHATASE"/>
    <property type="match status" value="1"/>
</dbReference>
<dbReference type="EMBL" id="BSUO01000001">
    <property type="protein sequence ID" value="GMA39014.1"/>
    <property type="molecule type" value="Genomic_DNA"/>
</dbReference>